<dbReference type="PRINTS" id="PR00040">
    <property type="entry name" value="HTHMERR"/>
</dbReference>
<dbReference type="InterPro" id="IPR009061">
    <property type="entry name" value="DNA-bd_dom_put_sf"/>
</dbReference>
<keyword evidence="1" id="KW-0678">Repressor</keyword>
<gene>
    <name evidence="6" type="ORF">E1267_16920</name>
</gene>
<dbReference type="SUPFAM" id="SSF46955">
    <property type="entry name" value="Putative DNA-binding domain"/>
    <property type="match status" value="1"/>
</dbReference>
<keyword evidence="4" id="KW-0804">Transcription</keyword>
<evidence type="ECO:0000256" key="4">
    <source>
        <dbReference type="ARBA" id="ARBA00023163"/>
    </source>
</evidence>
<comment type="caution">
    <text evidence="6">The sequence shown here is derived from an EMBL/GenBank/DDBJ whole genome shotgun (WGS) entry which is preliminary data.</text>
</comment>
<dbReference type="Gene3D" id="1.10.1660.10">
    <property type="match status" value="1"/>
</dbReference>
<evidence type="ECO:0000313" key="7">
    <source>
        <dbReference type="Proteomes" id="UP000295157"/>
    </source>
</evidence>
<dbReference type="Pfam" id="PF13411">
    <property type="entry name" value="MerR_1"/>
    <property type="match status" value="1"/>
</dbReference>
<keyword evidence="7" id="KW-1185">Reference proteome</keyword>
<proteinExistence type="predicted"/>
<evidence type="ECO:0000256" key="1">
    <source>
        <dbReference type="ARBA" id="ARBA00022491"/>
    </source>
</evidence>
<dbReference type="PROSITE" id="PS00552">
    <property type="entry name" value="HTH_MERR_1"/>
    <property type="match status" value="1"/>
</dbReference>
<dbReference type="PANTHER" id="PTHR30204:SF69">
    <property type="entry name" value="MERR-FAMILY TRANSCRIPTIONAL REGULATOR"/>
    <property type="match status" value="1"/>
</dbReference>
<dbReference type="PROSITE" id="PS50937">
    <property type="entry name" value="HTH_MERR_2"/>
    <property type="match status" value="1"/>
</dbReference>
<feature type="domain" description="HTH merR-type" evidence="5">
    <location>
        <begin position="1"/>
        <end position="69"/>
    </location>
</feature>
<protein>
    <submittedName>
        <fullName evidence="6">MerR family transcriptional regulator</fullName>
    </submittedName>
</protein>
<dbReference type="EMBL" id="SMJZ01000056">
    <property type="protein sequence ID" value="TDC06320.1"/>
    <property type="molecule type" value="Genomic_DNA"/>
</dbReference>
<reference evidence="6 7" key="1">
    <citation type="submission" date="2019-02" db="EMBL/GenBank/DDBJ databases">
        <title>Draft genome sequences of novel Actinobacteria.</title>
        <authorList>
            <person name="Sahin N."/>
            <person name="Ay H."/>
            <person name="Saygin H."/>
        </authorList>
    </citation>
    <scope>NUCLEOTIDE SEQUENCE [LARGE SCALE GENOMIC DNA]</scope>
    <source>
        <strain evidence="6 7">KC201</strain>
    </source>
</reference>
<dbReference type="RefSeq" id="WP_132333533.1">
    <property type="nucleotide sequence ID" value="NZ_SMJZ01000056.1"/>
</dbReference>
<accession>A0A4R4NFN6</accession>
<dbReference type="AlphaFoldDB" id="A0A4R4NFN6"/>
<dbReference type="OrthoDB" id="9802944at2"/>
<organism evidence="6 7">
    <name type="scientific">Nonomuraea longispora</name>
    <dbReference type="NCBI Taxonomy" id="1848320"/>
    <lineage>
        <taxon>Bacteria</taxon>
        <taxon>Bacillati</taxon>
        <taxon>Actinomycetota</taxon>
        <taxon>Actinomycetes</taxon>
        <taxon>Streptosporangiales</taxon>
        <taxon>Streptosporangiaceae</taxon>
        <taxon>Nonomuraea</taxon>
    </lineage>
</organism>
<evidence type="ECO:0000313" key="6">
    <source>
        <dbReference type="EMBL" id="TDC06320.1"/>
    </source>
</evidence>
<keyword evidence="2" id="KW-0805">Transcription regulation</keyword>
<evidence type="ECO:0000256" key="3">
    <source>
        <dbReference type="ARBA" id="ARBA00023125"/>
    </source>
</evidence>
<dbReference type="SMART" id="SM00422">
    <property type="entry name" value="HTH_MERR"/>
    <property type="match status" value="1"/>
</dbReference>
<dbReference type="GO" id="GO:0003700">
    <property type="term" value="F:DNA-binding transcription factor activity"/>
    <property type="evidence" value="ECO:0007669"/>
    <property type="project" value="InterPro"/>
</dbReference>
<evidence type="ECO:0000259" key="5">
    <source>
        <dbReference type="PROSITE" id="PS50937"/>
    </source>
</evidence>
<dbReference type="GO" id="GO:0003677">
    <property type="term" value="F:DNA binding"/>
    <property type="evidence" value="ECO:0007669"/>
    <property type="project" value="UniProtKB-KW"/>
</dbReference>
<evidence type="ECO:0000256" key="2">
    <source>
        <dbReference type="ARBA" id="ARBA00023015"/>
    </source>
</evidence>
<name>A0A4R4NFN6_9ACTN</name>
<dbReference type="Proteomes" id="UP000295157">
    <property type="component" value="Unassembled WGS sequence"/>
</dbReference>
<dbReference type="InterPro" id="IPR000551">
    <property type="entry name" value="MerR-type_HTH_dom"/>
</dbReference>
<keyword evidence="3" id="KW-0238">DNA-binding</keyword>
<dbReference type="PANTHER" id="PTHR30204">
    <property type="entry name" value="REDOX-CYCLING DRUG-SENSING TRANSCRIPTIONAL ACTIVATOR SOXR"/>
    <property type="match status" value="1"/>
</dbReference>
<dbReference type="InterPro" id="IPR047057">
    <property type="entry name" value="MerR_fam"/>
</dbReference>
<sequence length="141" mass="15354">MRIGQVAQEAGVSVDTVRFYERRGILPAAERRPSGYRVFTTEAVERIRMAKALQELGFTLDQVIAALAAHDQGGATCDSERWRLEAVVNRLDVKIAELTRARRTAAAGLQDCRAGRCRLMYGQAEAGVRSGSGTTGTARSK</sequence>